<organism evidence="6 7">
    <name type="scientific">Chara braunii</name>
    <name type="common">Braun's stonewort</name>
    <dbReference type="NCBI Taxonomy" id="69332"/>
    <lineage>
        <taxon>Eukaryota</taxon>
        <taxon>Viridiplantae</taxon>
        <taxon>Streptophyta</taxon>
        <taxon>Charophyceae</taxon>
        <taxon>Charales</taxon>
        <taxon>Characeae</taxon>
        <taxon>Chara</taxon>
    </lineage>
</organism>
<evidence type="ECO:0000313" key="6">
    <source>
        <dbReference type="EMBL" id="GBG88318.1"/>
    </source>
</evidence>
<evidence type="ECO:0000256" key="1">
    <source>
        <dbReference type="ARBA" id="ARBA00008535"/>
    </source>
</evidence>
<keyword evidence="7" id="KW-1185">Reference proteome</keyword>
<evidence type="ECO:0000259" key="5">
    <source>
        <dbReference type="PROSITE" id="PS51720"/>
    </source>
</evidence>
<keyword evidence="4" id="KW-0812">Transmembrane</keyword>
<dbReference type="Gramene" id="GBG88318">
    <property type="protein sequence ID" value="GBG88318"/>
    <property type="gene ID" value="CBR_g46885"/>
</dbReference>
<feature type="domain" description="AIG1-type G" evidence="5">
    <location>
        <begin position="9"/>
        <end position="221"/>
    </location>
</feature>
<evidence type="ECO:0000256" key="3">
    <source>
        <dbReference type="ARBA" id="ARBA00023134"/>
    </source>
</evidence>
<dbReference type="GO" id="GO:0005525">
    <property type="term" value="F:GTP binding"/>
    <property type="evidence" value="ECO:0007669"/>
    <property type="project" value="UniProtKB-KW"/>
</dbReference>
<dbReference type="PANTHER" id="PTHR10903:SF184">
    <property type="entry name" value="GTP-BINDING PROTEIN A"/>
    <property type="match status" value="1"/>
</dbReference>
<gene>
    <name evidence="6" type="ORF">CBR_g46885</name>
</gene>
<dbReference type="FunFam" id="3.40.50.300:FF:000840">
    <property type="entry name" value="Immune-associated nucleotide-binding protein 9"/>
    <property type="match status" value="1"/>
</dbReference>
<reference evidence="6 7" key="1">
    <citation type="journal article" date="2018" name="Cell">
        <title>The Chara Genome: Secondary Complexity and Implications for Plant Terrestrialization.</title>
        <authorList>
            <person name="Nishiyama T."/>
            <person name="Sakayama H."/>
            <person name="Vries J.D."/>
            <person name="Buschmann H."/>
            <person name="Saint-Marcoux D."/>
            <person name="Ullrich K.K."/>
            <person name="Haas F.B."/>
            <person name="Vanderstraeten L."/>
            <person name="Becker D."/>
            <person name="Lang D."/>
            <person name="Vosolsobe S."/>
            <person name="Rombauts S."/>
            <person name="Wilhelmsson P.K.I."/>
            <person name="Janitza P."/>
            <person name="Kern R."/>
            <person name="Heyl A."/>
            <person name="Rumpler F."/>
            <person name="Villalobos L.I.A.C."/>
            <person name="Clay J.M."/>
            <person name="Skokan R."/>
            <person name="Toyoda A."/>
            <person name="Suzuki Y."/>
            <person name="Kagoshima H."/>
            <person name="Schijlen E."/>
            <person name="Tajeshwar N."/>
            <person name="Catarino B."/>
            <person name="Hetherington A.J."/>
            <person name="Saltykova A."/>
            <person name="Bonnot C."/>
            <person name="Breuninger H."/>
            <person name="Symeonidi A."/>
            <person name="Radhakrishnan G.V."/>
            <person name="Van Nieuwerburgh F."/>
            <person name="Deforce D."/>
            <person name="Chang C."/>
            <person name="Karol K.G."/>
            <person name="Hedrich R."/>
            <person name="Ulvskov P."/>
            <person name="Glockner G."/>
            <person name="Delwiche C.F."/>
            <person name="Petrasek J."/>
            <person name="Van de Peer Y."/>
            <person name="Friml J."/>
            <person name="Beilby M."/>
            <person name="Dolan L."/>
            <person name="Kohara Y."/>
            <person name="Sugano S."/>
            <person name="Fujiyama A."/>
            <person name="Delaux P.-M."/>
            <person name="Quint M."/>
            <person name="TheiBen G."/>
            <person name="Hagemann M."/>
            <person name="Harholt J."/>
            <person name="Dunand C."/>
            <person name="Zachgo S."/>
            <person name="Langdale J."/>
            <person name="Maumus F."/>
            <person name="Straeten D.V.D."/>
            <person name="Gould S.B."/>
            <person name="Rensing S.A."/>
        </authorList>
    </citation>
    <scope>NUCLEOTIDE SEQUENCE [LARGE SCALE GENOMIC DNA]</scope>
    <source>
        <strain evidence="6 7">S276</strain>
    </source>
</reference>
<sequence length="315" mass="35546">MDGAEWESMPRTTIVLVGKTGNGKSCTGNSILGCKKFKSAKCFRSVTSTCQLESAVREGAEERYISVVDTPGLFDPQFSKEKLQEEISRCMNLTPEGIHAVVIVLSARSRFTAEELAAVDTVEAIFGEKVASYLIILFTGGDDLEAEGTSLSEYLTDGKGDFYGLSAFLERCRNRVVLFDNKTTDRVKQERQVQCLLDLVDKVVAENGGKPYLCESSIEMQTLAQAKDREEFMEKTKLTRSNTISEEEFEKHIEELKKELDRDYKVKWKMFQEMVWLSNNHHQLSFFLFYCSVLLLLPSLASFSFTCSKQLCVGL</sequence>
<dbReference type="Gene3D" id="3.40.50.300">
    <property type="entry name" value="P-loop containing nucleotide triphosphate hydrolases"/>
    <property type="match status" value="1"/>
</dbReference>
<keyword evidence="4" id="KW-1133">Transmembrane helix</keyword>
<dbReference type="InterPro" id="IPR027417">
    <property type="entry name" value="P-loop_NTPase"/>
</dbReference>
<dbReference type="InterPro" id="IPR006703">
    <property type="entry name" value="G_AIG1"/>
</dbReference>
<evidence type="ECO:0000313" key="7">
    <source>
        <dbReference type="Proteomes" id="UP000265515"/>
    </source>
</evidence>
<evidence type="ECO:0000256" key="2">
    <source>
        <dbReference type="ARBA" id="ARBA00022741"/>
    </source>
</evidence>
<feature type="transmembrane region" description="Helical" evidence="4">
    <location>
        <begin position="287"/>
        <end position="307"/>
    </location>
</feature>
<dbReference type="AlphaFoldDB" id="A0A388M167"/>
<dbReference type="Proteomes" id="UP000265515">
    <property type="component" value="Unassembled WGS sequence"/>
</dbReference>
<dbReference type="PROSITE" id="PS51720">
    <property type="entry name" value="G_AIG1"/>
    <property type="match status" value="1"/>
</dbReference>
<accession>A0A388M167</accession>
<dbReference type="OMA" id="RTCQAET"/>
<dbReference type="Pfam" id="PF04548">
    <property type="entry name" value="AIG1"/>
    <property type="match status" value="1"/>
</dbReference>
<dbReference type="EMBL" id="BFEA01000664">
    <property type="protein sequence ID" value="GBG88318.1"/>
    <property type="molecule type" value="Genomic_DNA"/>
</dbReference>
<evidence type="ECO:0000256" key="4">
    <source>
        <dbReference type="SAM" id="Phobius"/>
    </source>
</evidence>
<comment type="caution">
    <text evidence="6">The sequence shown here is derived from an EMBL/GenBank/DDBJ whole genome shotgun (WGS) entry which is preliminary data.</text>
</comment>
<dbReference type="OrthoDB" id="8954335at2759"/>
<proteinExistence type="inferred from homology"/>
<protein>
    <recommendedName>
        <fullName evidence="5">AIG1-type G domain-containing protein</fullName>
    </recommendedName>
</protein>
<dbReference type="CDD" id="cd01852">
    <property type="entry name" value="AIG1"/>
    <property type="match status" value="1"/>
</dbReference>
<keyword evidence="4" id="KW-0472">Membrane</keyword>
<dbReference type="PANTHER" id="PTHR10903">
    <property type="entry name" value="GTPASE, IMAP FAMILY MEMBER-RELATED"/>
    <property type="match status" value="1"/>
</dbReference>
<name>A0A388M167_CHABU</name>
<dbReference type="SUPFAM" id="SSF52540">
    <property type="entry name" value="P-loop containing nucleoside triphosphate hydrolases"/>
    <property type="match status" value="1"/>
</dbReference>
<keyword evidence="2" id="KW-0547">Nucleotide-binding</keyword>
<comment type="similarity">
    <text evidence="1">Belongs to the TRAFAC class TrmE-Era-EngA-EngB-Septin-like GTPase superfamily. AIG1/Toc34/Toc159-like paraseptin GTPase family. IAN subfamily.</text>
</comment>
<keyword evidence="3" id="KW-0342">GTP-binding</keyword>
<dbReference type="STRING" id="69332.A0A388M167"/>
<dbReference type="InterPro" id="IPR045058">
    <property type="entry name" value="GIMA/IAN/Toc"/>
</dbReference>